<protein>
    <submittedName>
        <fullName evidence="1">Uncharacterized protein</fullName>
    </submittedName>
</protein>
<name>T1GKT8_MEGSC</name>
<dbReference type="EMBL" id="CAQQ02130267">
    <property type="status" value="NOT_ANNOTATED_CDS"/>
    <property type="molecule type" value="Genomic_DNA"/>
</dbReference>
<sequence length="105" mass="12062">NYHQAQNTAFTPPPLQVQTHHLDIIKNTVSRSYGEEILVSEQIRNLALNNDKTVFIKEPEKRWRPAKKWTTEGISCSTQNSESISSINLFTNQIDPPESKRVSRI</sequence>
<evidence type="ECO:0000313" key="1">
    <source>
        <dbReference type="EnsemblMetazoa" id="MESCA004118-PA"/>
    </source>
</evidence>
<dbReference type="EnsemblMetazoa" id="MESCA004118-RA">
    <property type="protein sequence ID" value="MESCA004118-PA"/>
    <property type="gene ID" value="MESCA004118"/>
</dbReference>
<reference evidence="2" key="1">
    <citation type="submission" date="2013-02" db="EMBL/GenBank/DDBJ databases">
        <authorList>
            <person name="Hughes D."/>
        </authorList>
    </citation>
    <scope>NUCLEOTIDE SEQUENCE</scope>
    <source>
        <strain>Durham</strain>
        <strain evidence="2">NC isolate 2 -- Noor lab</strain>
    </source>
</reference>
<keyword evidence="2" id="KW-1185">Reference proteome</keyword>
<organism evidence="1 2">
    <name type="scientific">Megaselia scalaris</name>
    <name type="common">Humpbacked fly</name>
    <name type="synonym">Phora scalaris</name>
    <dbReference type="NCBI Taxonomy" id="36166"/>
    <lineage>
        <taxon>Eukaryota</taxon>
        <taxon>Metazoa</taxon>
        <taxon>Ecdysozoa</taxon>
        <taxon>Arthropoda</taxon>
        <taxon>Hexapoda</taxon>
        <taxon>Insecta</taxon>
        <taxon>Pterygota</taxon>
        <taxon>Neoptera</taxon>
        <taxon>Endopterygota</taxon>
        <taxon>Diptera</taxon>
        <taxon>Brachycera</taxon>
        <taxon>Muscomorpha</taxon>
        <taxon>Platypezoidea</taxon>
        <taxon>Phoridae</taxon>
        <taxon>Megaseliini</taxon>
        <taxon>Megaselia</taxon>
    </lineage>
</organism>
<evidence type="ECO:0000313" key="2">
    <source>
        <dbReference type="Proteomes" id="UP000015102"/>
    </source>
</evidence>
<dbReference type="EMBL" id="CAQQ02130269">
    <property type="status" value="NOT_ANNOTATED_CDS"/>
    <property type="molecule type" value="Genomic_DNA"/>
</dbReference>
<dbReference type="Proteomes" id="UP000015102">
    <property type="component" value="Unassembled WGS sequence"/>
</dbReference>
<dbReference type="AlphaFoldDB" id="T1GKT8"/>
<dbReference type="HOGENOM" id="CLU_2243243_0_0_1"/>
<accession>T1GKT8</accession>
<dbReference type="EMBL" id="CAQQ02130266">
    <property type="status" value="NOT_ANNOTATED_CDS"/>
    <property type="molecule type" value="Genomic_DNA"/>
</dbReference>
<proteinExistence type="predicted"/>
<reference evidence="1" key="2">
    <citation type="submission" date="2015-06" db="UniProtKB">
        <authorList>
            <consortium name="EnsemblMetazoa"/>
        </authorList>
    </citation>
    <scope>IDENTIFICATION</scope>
</reference>
<dbReference type="EMBL" id="CAQQ02130268">
    <property type="status" value="NOT_ANNOTATED_CDS"/>
    <property type="molecule type" value="Genomic_DNA"/>
</dbReference>